<sequence length="300" mass="31827">MQPIVDTSLWLAHKRRALANPAAGADFLMRRAAEELAERLGAVERQFDRAAVLFCQTPAAVDVLATSGKVADIVRVEADAAFLGDGAGGDGAGGDAAGLVAPLETVPFEPESIDLAVSLLSLQAMNDIPGMLVQIRRALKPDGLFLGAFAGAGTLSELRECLLAAETELYGGASPRVIPFTDVRDAGALLQRAGLALPVADVETVTVRYDSLFGLMADLRAMGETSALIDRSRRPATRKLFARAAEIYAERFSDADGRVRASFPIVWMSGWAPDASQQKPLKPGSAKLSLKTILENPGRR</sequence>
<dbReference type="PANTHER" id="PTHR13090">
    <property type="entry name" value="ARGININE-HYDROXYLASE NDUFAF5, MITOCHONDRIAL"/>
    <property type="match status" value="1"/>
</dbReference>
<dbReference type="GO" id="GO:0032259">
    <property type="term" value="P:methylation"/>
    <property type="evidence" value="ECO:0007669"/>
    <property type="project" value="UniProtKB-KW"/>
</dbReference>
<name>A0A1G9I3P7_9HYPH</name>
<evidence type="ECO:0000259" key="3">
    <source>
        <dbReference type="Pfam" id="PF08241"/>
    </source>
</evidence>
<dbReference type="PANTHER" id="PTHR13090:SF1">
    <property type="entry name" value="ARGININE-HYDROXYLASE NDUFAF5, MITOCHONDRIAL"/>
    <property type="match status" value="1"/>
</dbReference>
<dbReference type="GO" id="GO:0008757">
    <property type="term" value="F:S-adenosylmethionine-dependent methyltransferase activity"/>
    <property type="evidence" value="ECO:0007669"/>
    <property type="project" value="InterPro"/>
</dbReference>
<dbReference type="RefSeq" id="WP_091600083.1">
    <property type="nucleotide sequence ID" value="NZ_FNEE01000029.1"/>
</dbReference>
<evidence type="ECO:0000313" key="4">
    <source>
        <dbReference type="EMBL" id="SDL19696.1"/>
    </source>
</evidence>
<dbReference type="AlphaFoldDB" id="A0A1G9I3P7"/>
<evidence type="ECO:0000256" key="1">
    <source>
        <dbReference type="ARBA" id="ARBA00022603"/>
    </source>
</evidence>
<keyword evidence="5" id="KW-1185">Reference proteome</keyword>
<dbReference type="InterPro" id="IPR029063">
    <property type="entry name" value="SAM-dependent_MTases_sf"/>
</dbReference>
<dbReference type="InterPro" id="IPR013216">
    <property type="entry name" value="Methyltransf_11"/>
</dbReference>
<keyword evidence="2 4" id="KW-0808">Transferase</keyword>
<dbReference type="SUPFAM" id="SSF53335">
    <property type="entry name" value="S-adenosyl-L-methionine-dependent methyltransferases"/>
    <property type="match status" value="1"/>
</dbReference>
<accession>A0A1G9I3P7</accession>
<organism evidence="4 5">
    <name type="scientific">Mesorhizobium muleiense</name>
    <dbReference type="NCBI Taxonomy" id="1004279"/>
    <lineage>
        <taxon>Bacteria</taxon>
        <taxon>Pseudomonadati</taxon>
        <taxon>Pseudomonadota</taxon>
        <taxon>Alphaproteobacteria</taxon>
        <taxon>Hyphomicrobiales</taxon>
        <taxon>Phyllobacteriaceae</taxon>
        <taxon>Mesorhizobium</taxon>
    </lineage>
</organism>
<proteinExistence type="predicted"/>
<protein>
    <submittedName>
        <fullName evidence="4">Methyltransferase domain-containing protein</fullName>
    </submittedName>
</protein>
<feature type="domain" description="Methyltransferase type 11" evidence="3">
    <location>
        <begin position="96"/>
        <end position="146"/>
    </location>
</feature>
<keyword evidence="1 4" id="KW-0489">Methyltransferase</keyword>
<dbReference type="Proteomes" id="UP000198894">
    <property type="component" value="Unassembled WGS sequence"/>
</dbReference>
<dbReference type="Pfam" id="PF08241">
    <property type="entry name" value="Methyltransf_11"/>
    <property type="match status" value="1"/>
</dbReference>
<dbReference type="InterPro" id="IPR050602">
    <property type="entry name" value="Malonyl-ACP_OMT"/>
</dbReference>
<dbReference type="EMBL" id="FNEE01000029">
    <property type="protein sequence ID" value="SDL19696.1"/>
    <property type="molecule type" value="Genomic_DNA"/>
</dbReference>
<evidence type="ECO:0000256" key="2">
    <source>
        <dbReference type="ARBA" id="ARBA00022679"/>
    </source>
</evidence>
<reference evidence="5" key="1">
    <citation type="submission" date="2016-10" db="EMBL/GenBank/DDBJ databases">
        <authorList>
            <person name="Varghese N."/>
            <person name="Submissions S."/>
        </authorList>
    </citation>
    <scope>NUCLEOTIDE SEQUENCE [LARGE SCALE GENOMIC DNA]</scope>
    <source>
        <strain evidence="5">CGMCC 1.11022</strain>
    </source>
</reference>
<gene>
    <name evidence="4" type="ORF">SAMN05428953_12919</name>
</gene>
<dbReference type="Gene3D" id="3.40.50.150">
    <property type="entry name" value="Vaccinia Virus protein VP39"/>
    <property type="match status" value="1"/>
</dbReference>
<evidence type="ECO:0000313" key="5">
    <source>
        <dbReference type="Proteomes" id="UP000198894"/>
    </source>
</evidence>